<evidence type="ECO:0000313" key="2">
    <source>
        <dbReference type="EMBL" id="KLO15962.1"/>
    </source>
</evidence>
<keyword evidence="3" id="KW-1185">Reference proteome</keyword>
<gene>
    <name evidence="2" type="ORF">SCHPADRAFT_926855</name>
</gene>
<organism evidence="2 3">
    <name type="scientific">Schizopora paradoxa</name>
    <dbReference type="NCBI Taxonomy" id="27342"/>
    <lineage>
        <taxon>Eukaryota</taxon>
        <taxon>Fungi</taxon>
        <taxon>Dikarya</taxon>
        <taxon>Basidiomycota</taxon>
        <taxon>Agaricomycotina</taxon>
        <taxon>Agaricomycetes</taxon>
        <taxon>Hymenochaetales</taxon>
        <taxon>Schizoporaceae</taxon>
        <taxon>Schizopora</taxon>
    </lineage>
</organism>
<dbReference type="Proteomes" id="UP000053477">
    <property type="component" value="Unassembled WGS sequence"/>
</dbReference>
<sequence>MPFPQPGESAADLWLERSNFAGVVLSGVFYGQSLSEEVCLHLAVFSVSTYFVIKAPATGKISWTFLSLLIGFIIVGTLQVASAARFGELVWIDNRGYTGGPIAWYHSHYNDPSNILGLGTFIFGNFLADGVLLYRLFVIWDRNYFVMIIPVMAYLASTALSVVAVFQAAQPNSARWSHSTVVFELPYWALTTGLNVLITLVLAFRLIRMRRAVVETLGEVHAKLYTSVIAMIVESAVIYAAVGLICIITFAVGSNILNFVEPILGQILCICPELIILRVTYGRAWTRNMTENNSARRVLVRPMSVMPGKQTTLSVPAVASTSDGSFESFDF</sequence>
<feature type="transmembrane region" description="Helical" evidence="1">
    <location>
        <begin position="187"/>
        <end position="207"/>
    </location>
</feature>
<feature type="transmembrane region" description="Helical" evidence="1">
    <location>
        <begin position="228"/>
        <end position="251"/>
    </location>
</feature>
<keyword evidence="1" id="KW-0812">Transmembrane</keyword>
<evidence type="ECO:0000313" key="3">
    <source>
        <dbReference type="Proteomes" id="UP000053477"/>
    </source>
</evidence>
<protein>
    <submittedName>
        <fullName evidence="2">Uncharacterized protein</fullName>
    </submittedName>
</protein>
<proteinExistence type="predicted"/>
<accession>A0A0H2RWJ2</accession>
<evidence type="ECO:0000256" key="1">
    <source>
        <dbReference type="SAM" id="Phobius"/>
    </source>
</evidence>
<dbReference type="InParanoid" id="A0A0H2RWJ2"/>
<dbReference type="EMBL" id="KQ085922">
    <property type="protein sequence ID" value="KLO15962.1"/>
    <property type="molecule type" value="Genomic_DNA"/>
</dbReference>
<dbReference type="AlphaFoldDB" id="A0A0H2RWJ2"/>
<feature type="transmembrane region" description="Helical" evidence="1">
    <location>
        <begin position="65"/>
        <end position="84"/>
    </location>
</feature>
<feature type="transmembrane region" description="Helical" evidence="1">
    <location>
        <begin position="144"/>
        <end position="167"/>
    </location>
</feature>
<keyword evidence="1" id="KW-1133">Transmembrane helix</keyword>
<keyword evidence="1" id="KW-0472">Membrane</keyword>
<name>A0A0H2RWJ2_9AGAM</name>
<dbReference type="OrthoDB" id="3351617at2759"/>
<feature type="transmembrane region" description="Helical" evidence="1">
    <location>
        <begin position="115"/>
        <end position="137"/>
    </location>
</feature>
<reference evidence="2 3" key="1">
    <citation type="submission" date="2015-04" db="EMBL/GenBank/DDBJ databases">
        <title>Complete genome sequence of Schizopora paradoxa KUC8140, a cosmopolitan wood degrader in East Asia.</title>
        <authorList>
            <consortium name="DOE Joint Genome Institute"/>
            <person name="Min B."/>
            <person name="Park H."/>
            <person name="Jang Y."/>
            <person name="Kim J.-J."/>
            <person name="Kim K.H."/>
            <person name="Pangilinan J."/>
            <person name="Lipzen A."/>
            <person name="Riley R."/>
            <person name="Grigoriev I.V."/>
            <person name="Spatafora J.W."/>
            <person name="Choi I.-G."/>
        </authorList>
    </citation>
    <scope>NUCLEOTIDE SEQUENCE [LARGE SCALE GENOMIC DNA]</scope>
    <source>
        <strain evidence="2 3">KUC8140</strain>
    </source>
</reference>
<feature type="transmembrane region" description="Helical" evidence="1">
    <location>
        <begin position="263"/>
        <end position="281"/>
    </location>
</feature>